<sequence length="255" mass="28965">MPSRTADTSDAYKGIAPHAHLVLCRVPQGIISSKLDVTLVIRTLQGEKVGVIGNGHKAGSLHLFKQRAWDFDIMDAHDEPRFRVRRLPGQLDTTAEVYERGDATDDANWRKMGQIATKETYSMSLRHLAHALYEVQENGLCDKPFARVGNHPRQRAFRYWHNKQAVAHLQEIVLPNFGYQSQEINYFLWMQAGPHPGPLPLPVKYHQDEAEMDIINVPDKFIPELDPSVPGATTRQRILYLASAFLIFCAWLLVC</sequence>
<keyword evidence="1" id="KW-0472">Membrane</keyword>
<name>A0ABY8EVF4_MALFU</name>
<evidence type="ECO:0000313" key="3">
    <source>
        <dbReference type="Proteomes" id="UP000818624"/>
    </source>
</evidence>
<proteinExistence type="predicted"/>
<dbReference type="EMBL" id="CP046238">
    <property type="protein sequence ID" value="WFD49555.1"/>
    <property type="molecule type" value="Genomic_DNA"/>
</dbReference>
<dbReference type="Proteomes" id="UP000818624">
    <property type="component" value="Chromosome 5"/>
</dbReference>
<evidence type="ECO:0000313" key="2">
    <source>
        <dbReference type="EMBL" id="WFD49555.1"/>
    </source>
</evidence>
<keyword evidence="3" id="KW-1185">Reference proteome</keyword>
<protein>
    <submittedName>
        <fullName evidence="2">Uncharacterized protein</fullName>
    </submittedName>
</protein>
<reference evidence="2 3" key="1">
    <citation type="journal article" date="2020" name="Elife">
        <title>Loss of centromere function drives karyotype evolution in closely related Malassezia species.</title>
        <authorList>
            <person name="Sankaranarayanan S.R."/>
            <person name="Ianiri G."/>
            <person name="Coelho M.A."/>
            <person name="Reza M.H."/>
            <person name="Thimmappa B.C."/>
            <person name="Ganguly P."/>
            <person name="Vadnala R.N."/>
            <person name="Sun S."/>
            <person name="Siddharthan R."/>
            <person name="Tellgren-Roth C."/>
            <person name="Dawson T.L."/>
            <person name="Heitman J."/>
            <person name="Sanyal K."/>
        </authorList>
    </citation>
    <scope>NUCLEOTIDE SEQUENCE [LARGE SCALE GENOMIC DNA]</scope>
    <source>
        <strain evidence="2">CBS14141</strain>
    </source>
</reference>
<keyword evidence="1" id="KW-1133">Transmembrane helix</keyword>
<gene>
    <name evidence="2" type="ORF">GLX27_004238</name>
</gene>
<keyword evidence="1" id="KW-0812">Transmembrane</keyword>
<evidence type="ECO:0000256" key="1">
    <source>
        <dbReference type="SAM" id="Phobius"/>
    </source>
</evidence>
<accession>A0ABY8EVF4</accession>
<feature type="transmembrane region" description="Helical" evidence="1">
    <location>
        <begin position="238"/>
        <end position="254"/>
    </location>
</feature>
<organism evidence="2 3">
    <name type="scientific">Malassezia furfur</name>
    <name type="common">Pityriasis versicolor infection agent</name>
    <name type="synonym">Pityrosporum furfur</name>
    <dbReference type="NCBI Taxonomy" id="55194"/>
    <lineage>
        <taxon>Eukaryota</taxon>
        <taxon>Fungi</taxon>
        <taxon>Dikarya</taxon>
        <taxon>Basidiomycota</taxon>
        <taxon>Ustilaginomycotina</taxon>
        <taxon>Malasseziomycetes</taxon>
        <taxon>Malasseziales</taxon>
        <taxon>Malasseziaceae</taxon>
        <taxon>Malassezia</taxon>
    </lineage>
</organism>